<accession>A0ABY7XKH8</accession>
<protein>
    <submittedName>
        <fullName evidence="1">Helix-turn-helix domain-containing protein</fullName>
    </submittedName>
</protein>
<gene>
    <name evidence="1" type="ORF">PUW25_26140</name>
</gene>
<proteinExistence type="predicted"/>
<reference evidence="1 2" key="1">
    <citation type="submission" date="2023-02" db="EMBL/GenBank/DDBJ databases">
        <title>Pathogen: clinical or host-associated sample.</title>
        <authorList>
            <person name="Hergert J."/>
            <person name="Casey R."/>
            <person name="Wagner J."/>
            <person name="Young E.L."/>
            <person name="Oakeson K.F."/>
        </authorList>
    </citation>
    <scope>NUCLEOTIDE SEQUENCE [LARGE SCALE GENOMIC DNA]</scope>
    <source>
        <strain evidence="1 2">2022CK-00829</strain>
        <plasmid evidence="1 2">unnamed1</plasmid>
    </source>
</reference>
<dbReference type="EMBL" id="CP118109">
    <property type="protein sequence ID" value="WDI05052.1"/>
    <property type="molecule type" value="Genomic_DNA"/>
</dbReference>
<evidence type="ECO:0000313" key="1">
    <source>
        <dbReference type="EMBL" id="WDI05052.1"/>
    </source>
</evidence>
<organism evidence="1 2">
    <name type="scientific">Paenibacillus urinalis</name>
    <dbReference type="NCBI Taxonomy" id="521520"/>
    <lineage>
        <taxon>Bacteria</taxon>
        <taxon>Bacillati</taxon>
        <taxon>Bacillota</taxon>
        <taxon>Bacilli</taxon>
        <taxon>Bacillales</taxon>
        <taxon>Paenibacillaceae</taxon>
        <taxon>Paenibacillus</taxon>
    </lineage>
</organism>
<geneLocation type="plasmid" evidence="1 2">
    <name>unnamed1</name>
</geneLocation>
<keyword evidence="2" id="KW-1185">Reference proteome</keyword>
<dbReference type="Pfam" id="PF13384">
    <property type="entry name" value="HTH_23"/>
    <property type="match status" value="1"/>
</dbReference>
<dbReference type="RefSeq" id="WP_274338662.1">
    <property type="nucleotide sequence ID" value="NZ_CP118109.1"/>
</dbReference>
<dbReference type="Proteomes" id="UP001221519">
    <property type="component" value="Plasmid unnamed1"/>
</dbReference>
<name>A0ABY7XKH8_9BACL</name>
<evidence type="ECO:0000313" key="2">
    <source>
        <dbReference type="Proteomes" id="UP001221519"/>
    </source>
</evidence>
<sequence length="259" mass="31236">MKKQHDPLHSYLEEGDANPLMRRYHKMIRRYSRLLVYGEMDFKSYDSKRFLSCFIREAEIINDLCKAGGCKSETIEKVYDVIKNIRDTFSVYDIAEIEHELLIVLLECAHSYKEMGFGFSRYVYSVFRYRVKRFVDNKMFESMEEEQYSYKDDRYINDDRAIDSIIENKYYYEPLNMEVDEYTELDNILWLNGIVGSDLFKELSYSERFILLKAYDEGMTDREIARINGLHHRSVYRIRKRIADSFREKRVKGEIKCLR</sequence>
<keyword evidence="1" id="KW-0614">Plasmid</keyword>